<feature type="transmembrane region" description="Helical" evidence="8">
    <location>
        <begin position="334"/>
        <end position="356"/>
    </location>
</feature>
<feature type="transmembrane region" description="Helical" evidence="8">
    <location>
        <begin position="42"/>
        <end position="63"/>
    </location>
</feature>
<sequence>MNNHAAQKITLLQFIFIIFGVQISLGVLSLPQDLAERANTDGWITIIILWIISLTASLVVIQVMKKQPEKTLPDLIKAYLGHWVGKAGAVLYGSWVLFYAYAGIVRSILYTKAWLLPQTPNYLIMILFLVPTYVIASGGLRIIGRYAELIFYMSLWVPLVYLIPLREAHWNHLLPILKEGWGPIFSALPVTYLSFSGFGAALILYPFLTNKEKASIGIVISSTLSMVTLVFTTLVCFVIFSPDEITQFNEPIVNVLKIIEFKFIERIEILFFSFFLFLFSLSWISTLYLSVYCASWLFGRQHDRVFLRLFCVIIAAGTFFFLPTFNQSDQMSIYLNRFGMGVELVVPICLLIYMWLHDHYQRRSK</sequence>
<name>A0ABU9DIW1_9BACL</name>
<feature type="transmembrane region" description="Helical" evidence="8">
    <location>
        <begin position="122"/>
        <end position="140"/>
    </location>
</feature>
<keyword evidence="10" id="KW-1185">Reference proteome</keyword>
<evidence type="ECO:0000256" key="6">
    <source>
        <dbReference type="ARBA" id="ARBA00022989"/>
    </source>
</evidence>
<dbReference type="NCBIfam" id="TIGR00912">
    <property type="entry name" value="2A0309"/>
    <property type="match status" value="1"/>
</dbReference>
<feature type="transmembrane region" description="Helical" evidence="8">
    <location>
        <begin position="147"/>
        <end position="164"/>
    </location>
</feature>
<proteinExistence type="inferred from homology"/>
<feature type="transmembrane region" description="Helical" evidence="8">
    <location>
        <begin position="305"/>
        <end position="322"/>
    </location>
</feature>
<keyword evidence="7 8" id="KW-0472">Membrane</keyword>
<reference evidence="9 10" key="1">
    <citation type="submission" date="2024-04" db="EMBL/GenBank/DDBJ databases">
        <title>draft genome sequnece of Paenibacillus filicis.</title>
        <authorList>
            <person name="Kim D.-U."/>
        </authorList>
    </citation>
    <scope>NUCLEOTIDE SEQUENCE [LARGE SCALE GENOMIC DNA]</scope>
    <source>
        <strain evidence="9 10">KACC14197</strain>
    </source>
</reference>
<accession>A0ABU9DIW1</accession>
<comment type="caution">
    <text evidence="9">The sequence shown here is derived from an EMBL/GenBank/DDBJ whole genome shotgun (WGS) entry which is preliminary data.</text>
</comment>
<keyword evidence="3" id="KW-0813">Transport</keyword>
<comment type="subcellular location">
    <subcellularLocation>
        <location evidence="1">Membrane</location>
        <topology evidence="1">Multi-pass membrane protein</topology>
    </subcellularLocation>
</comment>
<dbReference type="Proteomes" id="UP001469365">
    <property type="component" value="Unassembled WGS sequence"/>
</dbReference>
<feature type="transmembrane region" description="Helical" evidence="8">
    <location>
        <begin position="12"/>
        <end position="30"/>
    </location>
</feature>
<feature type="transmembrane region" description="Helical" evidence="8">
    <location>
        <begin position="269"/>
        <end position="293"/>
    </location>
</feature>
<evidence type="ECO:0000256" key="4">
    <source>
        <dbReference type="ARBA" id="ARBA00022544"/>
    </source>
</evidence>
<keyword evidence="6 8" id="KW-1133">Transmembrane helix</keyword>
<evidence type="ECO:0000256" key="8">
    <source>
        <dbReference type="SAM" id="Phobius"/>
    </source>
</evidence>
<feature type="transmembrane region" description="Helical" evidence="8">
    <location>
        <begin position="184"/>
        <end position="205"/>
    </location>
</feature>
<keyword evidence="5 8" id="KW-0812">Transmembrane</keyword>
<organism evidence="9 10">
    <name type="scientific">Paenibacillus filicis</name>
    <dbReference type="NCBI Taxonomy" id="669464"/>
    <lineage>
        <taxon>Bacteria</taxon>
        <taxon>Bacillati</taxon>
        <taxon>Bacillota</taxon>
        <taxon>Bacilli</taxon>
        <taxon>Bacillales</taxon>
        <taxon>Paenibacillaceae</taxon>
        <taxon>Paenibacillus</taxon>
    </lineage>
</organism>
<gene>
    <name evidence="9" type="ORF">WMW72_12955</name>
</gene>
<evidence type="ECO:0000256" key="1">
    <source>
        <dbReference type="ARBA" id="ARBA00004141"/>
    </source>
</evidence>
<dbReference type="Gene3D" id="1.20.1740.10">
    <property type="entry name" value="Amino acid/polyamine transporter I"/>
    <property type="match status" value="1"/>
</dbReference>
<evidence type="ECO:0000256" key="5">
    <source>
        <dbReference type="ARBA" id="ARBA00022692"/>
    </source>
</evidence>
<evidence type="ECO:0000313" key="9">
    <source>
        <dbReference type="EMBL" id="MEK8128813.1"/>
    </source>
</evidence>
<dbReference type="EMBL" id="JBBPCC010000007">
    <property type="protein sequence ID" value="MEK8128813.1"/>
    <property type="molecule type" value="Genomic_DNA"/>
</dbReference>
<dbReference type="RefSeq" id="WP_341415902.1">
    <property type="nucleotide sequence ID" value="NZ_JBBPCC010000007.1"/>
</dbReference>
<evidence type="ECO:0000256" key="3">
    <source>
        <dbReference type="ARBA" id="ARBA00022448"/>
    </source>
</evidence>
<evidence type="ECO:0000256" key="7">
    <source>
        <dbReference type="ARBA" id="ARBA00023136"/>
    </source>
</evidence>
<comment type="similarity">
    <text evidence="2">Belongs to the amino acid-polyamine-organocation (APC) superfamily. Spore germination protein (SGP) (TC 2.A.3.9) family.</text>
</comment>
<evidence type="ECO:0000256" key="2">
    <source>
        <dbReference type="ARBA" id="ARBA00007998"/>
    </source>
</evidence>
<feature type="transmembrane region" description="Helical" evidence="8">
    <location>
        <begin position="83"/>
        <end position="102"/>
    </location>
</feature>
<evidence type="ECO:0000313" key="10">
    <source>
        <dbReference type="Proteomes" id="UP001469365"/>
    </source>
</evidence>
<dbReference type="PANTHER" id="PTHR34975:SF2">
    <property type="entry name" value="SPORE GERMINATION PROTEIN A2"/>
    <property type="match status" value="1"/>
</dbReference>
<protein>
    <submittedName>
        <fullName evidence="9">Endospore germination permease</fullName>
    </submittedName>
</protein>
<dbReference type="PANTHER" id="PTHR34975">
    <property type="entry name" value="SPORE GERMINATION PROTEIN A2"/>
    <property type="match status" value="1"/>
</dbReference>
<dbReference type="InterPro" id="IPR004761">
    <property type="entry name" value="Spore_GerAB"/>
</dbReference>
<dbReference type="Pfam" id="PF03845">
    <property type="entry name" value="Spore_permease"/>
    <property type="match status" value="1"/>
</dbReference>
<feature type="transmembrane region" description="Helical" evidence="8">
    <location>
        <begin position="217"/>
        <end position="240"/>
    </location>
</feature>
<keyword evidence="4" id="KW-0309">Germination</keyword>